<evidence type="ECO:0000256" key="2">
    <source>
        <dbReference type="SAM" id="SignalP"/>
    </source>
</evidence>
<dbReference type="RefSeq" id="WP_043189660.1">
    <property type="nucleotide sequence ID" value="NZ_CP009533.1"/>
</dbReference>
<feature type="compositionally biased region" description="Polar residues" evidence="1">
    <location>
        <begin position="44"/>
        <end position="53"/>
    </location>
</feature>
<accession>A0A089ZQK7</accession>
<protein>
    <recommendedName>
        <fullName evidence="5">DUF4946 domain-containing protein</fullName>
    </recommendedName>
</protein>
<dbReference type="Pfam" id="PF16304">
    <property type="entry name" value="DUF4946"/>
    <property type="match status" value="1"/>
</dbReference>
<gene>
    <name evidence="3" type="ORF">LT40_10525</name>
</gene>
<evidence type="ECO:0000313" key="4">
    <source>
        <dbReference type="Proteomes" id="UP000029499"/>
    </source>
</evidence>
<dbReference type="AlphaFoldDB" id="A0A089ZQK7"/>
<reference evidence="3 4" key="1">
    <citation type="journal article" date="2015" name="J. Biotechnol.">
        <title>Complete genome sequence of Pseudomonas rhizosphaerae IH5T (=DSM 16299T), a phosphate-solubilizing rhizobacterium for bacterial biofertilizer.</title>
        <authorList>
            <person name="Kwak Y."/>
            <person name="Jung B.K."/>
            <person name="Shin J.H."/>
        </authorList>
    </citation>
    <scope>NUCLEOTIDE SEQUENCE [LARGE SCALE GENOMIC DNA]</scope>
    <source>
        <strain evidence="3">DSM 16299</strain>
    </source>
</reference>
<sequence length="180" mass="19400">MPYLRHAPCLLLCWLIGLPAWADDSVIVWPADWDVQILPDASDAQGQPSGSRQRATKTDANGDPLMIVEMTRGALAQDHAVNLEAVLLEMRKAIQINFSRSGYQSVCTKVKPTTLGNLPAAQTTCKVTRNGTLAITQTLVAAVQPGMAYGFSYAGSAVGYPQLEAEVVGIRQGLRFAKDE</sequence>
<dbReference type="STRING" id="216142.LT40_10525"/>
<dbReference type="Proteomes" id="UP000029499">
    <property type="component" value="Chromosome"/>
</dbReference>
<dbReference type="EMBL" id="CP009533">
    <property type="protein sequence ID" value="AIS17801.1"/>
    <property type="molecule type" value="Genomic_DNA"/>
</dbReference>
<keyword evidence="2" id="KW-0732">Signal</keyword>
<proteinExistence type="predicted"/>
<feature type="signal peptide" evidence="2">
    <location>
        <begin position="1"/>
        <end position="22"/>
    </location>
</feature>
<dbReference type="KEGG" id="prh:LT40_10525"/>
<organism evidence="3 4">
    <name type="scientific">Pseudomonas rhizosphaerae</name>
    <dbReference type="NCBI Taxonomy" id="216142"/>
    <lineage>
        <taxon>Bacteria</taxon>
        <taxon>Pseudomonadati</taxon>
        <taxon>Pseudomonadota</taxon>
        <taxon>Gammaproteobacteria</taxon>
        <taxon>Pseudomonadales</taxon>
        <taxon>Pseudomonadaceae</taxon>
        <taxon>Pseudomonas</taxon>
    </lineage>
</organism>
<keyword evidence="4" id="KW-1185">Reference proteome</keyword>
<evidence type="ECO:0008006" key="5">
    <source>
        <dbReference type="Google" id="ProtNLM"/>
    </source>
</evidence>
<dbReference type="InterPro" id="IPR032543">
    <property type="entry name" value="DUF4946"/>
</dbReference>
<feature type="region of interest" description="Disordered" evidence="1">
    <location>
        <begin position="40"/>
        <end position="60"/>
    </location>
</feature>
<dbReference type="OrthoDB" id="7014251at2"/>
<evidence type="ECO:0000313" key="3">
    <source>
        <dbReference type="EMBL" id="AIS17801.1"/>
    </source>
</evidence>
<feature type="chain" id="PRO_5001852699" description="DUF4946 domain-containing protein" evidence="2">
    <location>
        <begin position="23"/>
        <end position="180"/>
    </location>
</feature>
<dbReference type="HOGENOM" id="CLU_101777_0_0_6"/>
<name>A0A089ZQK7_9PSED</name>
<evidence type="ECO:0000256" key="1">
    <source>
        <dbReference type="SAM" id="MobiDB-lite"/>
    </source>
</evidence>